<dbReference type="PANTHER" id="PTHR24421">
    <property type="entry name" value="NITRATE/NITRITE SENSOR PROTEIN NARX-RELATED"/>
    <property type="match status" value="1"/>
</dbReference>
<keyword evidence="7" id="KW-0067">ATP-binding</keyword>
<keyword evidence="6 12" id="KW-0418">Kinase</keyword>
<evidence type="ECO:0000256" key="6">
    <source>
        <dbReference type="ARBA" id="ARBA00022777"/>
    </source>
</evidence>
<dbReference type="GO" id="GO:0005524">
    <property type="term" value="F:ATP binding"/>
    <property type="evidence" value="ECO:0007669"/>
    <property type="project" value="UniProtKB-KW"/>
</dbReference>
<dbReference type="SUPFAM" id="SSF55874">
    <property type="entry name" value="ATPase domain of HSP90 chaperone/DNA topoisomerase II/histidine kinase"/>
    <property type="match status" value="1"/>
</dbReference>
<dbReference type="AlphaFoldDB" id="A0A917P7W3"/>
<protein>
    <recommendedName>
        <fullName evidence="2">histidine kinase</fullName>
        <ecNumber evidence="2">2.7.13.3</ecNumber>
    </recommendedName>
</protein>
<comment type="caution">
    <text evidence="12">The sequence shown here is derived from an EMBL/GenBank/DDBJ whole genome shotgun (WGS) entry which is preliminary data.</text>
</comment>
<feature type="domain" description="Signal transduction histidine kinase subgroup 3 dimerisation and phosphoacceptor" evidence="10">
    <location>
        <begin position="231"/>
        <end position="296"/>
    </location>
</feature>
<dbReference type="InterPro" id="IPR036890">
    <property type="entry name" value="HATPase_C_sf"/>
</dbReference>
<evidence type="ECO:0000256" key="3">
    <source>
        <dbReference type="ARBA" id="ARBA00022553"/>
    </source>
</evidence>
<dbReference type="InterPro" id="IPR050482">
    <property type="entry name" value="Sensor_HK_TwoCompSys"/>
</dbReference>
<evidence type="ECO:0000256" key="2">
    <source>
        <dbReference type="ARBA" id="ARBA00012438"/>
    </source>
</evidence>
<dbReference type="InterPro" id="IPR025828">
    <property type="entry name" value="Put_sensor_dom"/>
</dbReference>
<evidence type="ECO:0000256" key="7">
    <source>
        <dbReference type="ARBA" id="ARBA00022840"/>
    </source>
</evidence>
<dbReference type="EC" id="2.7.13.3" evidence="2"/>
<keyword evidence="4" id="KW-0808">Transferase</keyword>
<dbReference type="CDD" id="cd16917">
    <property type="entry name" value="HATPase_UhpB-NarQ-NarX-like"/>
    <property type="match status" value="1"/>
</dbReference>
<keyword evidence="5" id="KW-0547">Nucleotide-binding</keyword>
<dbReference type="EMBL" id="BMQA01000090">
    <property type="protein sequence ID" value="GGJ66047.1"/>
    <property type="molecule type" value="Genomic_DNA"/>
</dbReference>
<evidence type="ECO:0000256" key="5">
    <source>
        <dbReference type="ARBA" id="ARBA00022741"/>
    </source>
</evidence>
<reference evidence="12" key="1">
    <citation type="journal article" date="2014" name="Int. J. Syst. Evol. Microbiol.">
        <title>Complete genome sequence of Corynebacterium casei LMG S-19264T (=DSM 44701T), isolated from a smear-ripened cheese.</title>
        <authorList>
            <consortium name="US DOE Joint Genome Institute (JGI-PGF)"/>
            <person name="Walter F."/>
            <person name="Albersmeier A."/>
            <person name="Kalinowski J."/>
            <person name="Ruckert C."/>
        </authorList>
    </citation>
    <scope>NUCLEOTIDE SEQUENCE</scope>
    <source>
        <strain evidence="12">JCM 3086</strain>
    </source>
</reference>
<keyword evidence="3" id="KW-0597">Phosphoprotein</keyword>
<evidence type="ECO:0000259" key="11">
    <source>
        <dbReference type="Pfam" id="PF13796"/>
    </source>
</evidence>
<feature type="transmembrane region" description="Helical" evidence="9">
    <location>
        <begin position="162"/>
        <end position="183"/>
    </location>
</feature>
<keyword evidence="9" id="KW-0812">Transmembrane</keyword>
<sequence>MKVGFSPGKPGRRTSWRRGAAHGTLAHMTARIPIAGAVRTDGDDRLPPPRFAYDAHTWREIAHLLVNLPVALLGFTYVVSVLFVSGLLTVTVIGFPLLAGALLGARQLGKLERARARTLLGVRVDEPSPLPLAKGGGLLQRLWLALKDPVGWRTLLYDFIRLPWGILTFCIVLTGLFVLWPVLPFVVRGLANVDRVLVRGLLSPSDELERRIAELESDRGVVVDTAAADLRRIERDLHDGAQARLVNLAMGLGLAKEKLMEDPDSAAAMVEEAHGEVKLALQELRDLARGIHPAVLTDRGLDAALSAVASRCTVPVKVTADLESRPAAAIEGIAYFTVSELLQNISKHSGARSASVDVWRTENRLLIQVRDDGRGGARLDGGSGMRGLAERLGAVDGLFVVDSPVGGPTVVTAELPWRDRAETDRKG</sequence>
<dbReference type="GO" id="GO:0016020">
    <property type="term" value="C:membrane"/>
    <property type="evidence" value="ECO:0007669"/>
    <property type="project" value="InterPro"/>
</dbReference>
<dbReference type="InterPro" id="IPR011712">
    <property type="entry name" value="Sig_transdc_His_kin_sub3_dim/P"/>
</dbReference>
<evidence type="ECO:0000256" key="4">
    <source>
        <dbReference type="ARBA" id="ARBA00022679"/>
    </source>
</evidence>
<organism evidence="12 13">
    <name type="scientific">Streptomyces brasiliensis</name>
    <dbReference type="NCBI Taxonomy" id="1954"/>
    <lineage>
        <taxon>Bacteria</taxon>
        <taxon>Bacillati</taxon>
        <taxon>Actinomycetota</taxon>
        <taxon>Actinomycetes</taxon>
        <taxon>Kitasatosporales</taxon>
        <taxon>Streptomycetaceae</taxon>
        <taxon>Streptomyces</taxon>
    </lineage>
</organism>
<keyword evidence="9" id="KW-1133">Transmembrane helix</keyword>
<feature type="transmembrane region" description="Helical" evidence="9">
    <location>
        <begin position="75"/>
        <end position="105"/>
    </location>
</feature>
<evidence type="ECO:0000313" key="13">
    <source>
        <dbReference type="Proteomes" id="UP000657574"/>
    </source>
</evidence>
<keyword evidence="9" id="KW-0472">Membrane</keyword>
<reference evidence="12" key="2">
    <citation type="submission" date="2020-09" db="EMBL/GenBank/DDBJ databases">
        <authorList>
            <person name="Sun Q."/>
            <person name="Ohkuma M."/>
        </authorList>
    </citation>
    <scope>NUCLEOTIDE SEQUENCE</scope>
    <source>
        <strain evidence="12">JCM 3086</strain>
    </source>
</reference>
<dbReference type="Gene3D" id="1.20.5.1930">
    <property type="match status" value="1"/>
</dbReference>
<dbReference type="GO" id="GO:0046983">
    <property type="term" value="F:protein dimerization activity"/>
    <property type="evidence" value="ECO:0007669"/>
    <property type="project" value="InterPro"/>
</dbReference>
<keyword evidence="13" id="KW-1185">Reference proteome</keyword>
<dbReference type="Gene3D" id="3.30.565.10">
    <property type="entry name" value="Histidine kinase-like ATPase, C-terminal domain"/>
    <property type="match status" value="1"/>
</dbReference>
<evidence type="ECO:0000256" key="1">
    <source>
        <dbReference type="ARBA" id="ARBA00000085"/>
    </source>
</evidence>
<name>A0A917P7W3_9ACTN</name>
<evidence type="ECO:0000259" key="10">
    <source>
        <dbReference type="Pfam" id="PF07730"/>
    </source>
</evidence>
<dbReference type="Pfam" id="PF13796">
    <property type="entry name" value="Sensor"/>
    <property type="match status" value="1"/>
</dbReference>
<dbReference type="Proteomes" id="UP000657574">
    <property type="component" value="Unassembled WGS sequence"/>
</dbReference>
<evidence type="ECO:0000313" key="12">
    <source>
        <dbReference type="EMBL" id="GGJ66047.1"/>
    </source>
</evidence>
<evidence type="ECO:0000256" key="8">
    <source>
        <dbReference type="ARBA" id="ARBA00023012"/>
    </source>
</evidence>
<proteinExistence type="predicted"/>
<keyword evidence="8" id="KW-0902">Two-component regulatory system</keyword>
<dbReference type="Pfam" id="PF07730">
    <property type="entry name" value="HisKA_3"/>
    <property type="match status" value="1"/>
</dbReference>
<evidence type="ECO:0000256" key="9">
    <source>
        <dbReference type="SAM" id="Phobius"/>
    </source>
</evidence>
<comment type="catalytic activity">
    <reaction evidence="1">
        <text>ATP + protein L-histidine = ADP + protein N-phospho-L-histidine.</text>
        <dbReference type="EC" id="2.7.13.3"/>
    </reaction>
</comment>
<feature type="domain" description="Putative sensor" evidence="11">
    <location>
        <begin position="63"/>
        <end position="180"/>
    </location>
</feature>
<accession>A0A917P7W3</accession>
<dbReference type="GO" id="GO:0000155">
    <property type="term" value="F:phosphorelay sensor kinase activity"/>
    <property type="evidence" value="ECO:0007669"/>
    <property type="project" value="InterPro"/>
</dbReference>
<dbReference type="PANTHER" id="PTHR24421:SF10">
    <property type="entry name" value="NITRATE_NITRITE SENSOR PROTEIN NARQ"/>
    <property type="match status" value="1"/>
</dbReference>
<gene>
    <name evidence="12" type="ORF">GCM10010121_090930</name>
</gene>